<keyword evidence="3" id="KW-1185">Reference proteome</keyword>
<dbReference type="AlphaFoldDB" id="A0AAD4FGQ0"/>
<evidence type="ECO:0000313" key="2">
    <source>
        <dbReference type="EMBL" id="KAG9188628.1"/>
    </source>
</evidence>
<accession>A0AAD4FGQ0</accession>
<name>A0AAD4FGQ0_9PLEO</name>
<feature type="signal peptide" evidence="1">
    <location>
        <begin position="1"/>
        <end position="25"/>
    </location>
</feature>
<evidence type="ECO:0000256" key="1">
    <source>
        <dbReference type="SAM" id="SignalP"/>
    </source>
</evidence>
<dbReference type="EMBL" id="JAANER010000006">
    <property type="protein sequence ID" value="KAG9188628.1"/>
    <property type="molecule type" value="Genomic_DNA"/>
</dbReference>
<protein>
    <recommendedName>
        <fullName evidence="4">WSC domain-containing protein</fullName>
    </recommendedName>
</protein>
<reference evidence="2" key="1">
    <citation type="submission" date="2021-07" db="EMBL/GenBank/DDBJ databases">
        <title>Genome Resource of American Ginseng Black Spot Pathogen Alternaria panax.</title>
        <authorList>
            <person name="Qiu C."/>
            <person name="Wang W."/>
            <person name="Liu Z."/>
        </authorList>
    </citation>
    <scope>NUCLEOTIDE SEQUENCE</scope>
    <source>
        <strain evidence="2">BNCC115425</strain>
    </source>
</reference>
<keyword evidence="1" id="KW-0732">Signal</keyword>
<organism evidence="2 3">
    <name type="scientific">Alternaria panax</name>
    <dbReference type="NCBI Taxonomy" id="48097"/>
    <lineage>
        <taxon>Eukaryota</taxon>
        <taxon>Fungi</taxon>
        <taxon>Dikarya</taxon>
        <taxon>Ascomycota</taxon>
        <taxon>Pezizomycotina</taxon>
        <taxon>Dothideomycetes</taxon>
        <taxon>Pleosporomycetidae</taxon>
        <taxon>Pleosporales</taxon>
        <taxon>Pleosporineae</taxon>
        <taxon>Pleosporaceae</taxon>
        <taxon>Alternaria</taxon>
        <taxon>Alternaria sect. Panax</taxon>
    </lineage>
</organism>
<evidence type="ECO:0008006" key="4">
    <source>
        <dbReference type="Google" id="ProtNLM"/>
    </source>
</evidence>
<proteinExistence type="predicted"/>
<feature type="chain" id="PRO_5042041606" description="WSC domain-containing protein" evidence="1">
    <location>
        <begin position="26"/>
        <end position="125"/>
    </location>
</feature>
<sequence>MKFGTNTLYAVLCVVYAFFIAQATAADIFRDTEGNVWRNEHPHGIGSHINVLRDDTPPVLQPYGKCIEYCYETARYTVLREGNWAGEKCPVACQEAPNYFETPTEAWRTLFAMEAQDCERAASET</sequence>
<evidence type="ECO:0000313" key="3">
    <source>
        <dbReference type="Proteomes" id="UP001199106"/>
    </source>
</evidence>
<comment type="caution">
    <text evidence="2">The sequence shown here is derived from an EMBL/GenBank/DDBJ whole genome shotgun (WGS) entry which is preliminary data.</text>
</comment>
<gene>
    <name evidence="2" type="ORF">G6011_07333</name>
</gene>
<dbReference type="Proteomes" id="UP001199106">
    <property type="component" value="Unassembled WGS sequence"/>
</dbReference>